<proteinExistence type="predicted"/>
<dbReference type="Proteomes" id="UP000184096">
    <property type="component" value="Chromosome I"/>
</dbReference>
<gene>
    <name evidence="5" type="ORF">SAMN05444170_6717</name>
</gene>
<keyword evidence="6" id="KW-1185">Reference proteome</keyword>
<dbReference type="GO" id="GO:0008483">
    <property type="term" value="F:transaminase activity"/>
    <property type="evidence" value="ECO:0007669"/>
    <property type="project" value="UniProtKB-KW"/>
</dbReference>
<dbReference type="GO" id="GO:0042802">
    <property type="term" value="F:identical protein binding"/>
    <property type="evidence" value="ECO:0007669"/>
    <property type="project" value="TreeGrafter"/>
</dbReference>
<evidence type="ECO:0000313" key="6">
    <source>
        <dbReference type="Proteomes" id="UP000184096"/>
    </source>
</evidence>
<dbReference type="Pfam" id="PF00202">
    <property type="entry name" value="Aminotran_3"/>
    <property type="match status" value="1"/>
</dbReference>
<dbReference type="InterPro" id="IPR005814">
    <property type="entry name" value="Aminotrans_3"/>
</dbReference>
<dbReference type="Gene3D" id="3.90.1150.10">
    <property type="entry name" value="Aspartate Aminotransferase, domain 1"/>
    <property type="match status" value="1"/>
</dbReference>
<organism evidence="5 6">
    <name type="scientific">Bradyrhizobium erythrophlei</name>
    <dbReference type="NCBI Taxonomy" id="1437360"/>
    <lineage>
        <taxon>Bacteria</taxon>
        <taxon>Pseudomonadati</taxon>
        <taxon>Pseudomonadota</taxon>
        <taxon>Alphaproteobacteria</taxon>
        <taxon>Hyphomicrobiales</taxon>
        <taxon>Nitrobacteraceae</taxon>
        <taxon>Bradyrhizobium</taxon>
    </lineage>
</organism>
<evidence type="ECO:0000256" key="1">
    <source>
        <dbReference type="ARBA" id="ARBA00001933"/>
    </source>
</evidence>
<evidence type="ECO:0000313" key="5">
    <source>
        <dbReference type="EMBL" id="SHN86507.1"/>
    </source>
</evidence>
<sequence length="149" mass="16330">MTYATHSFDALMEITARPPIAFVRGKGSYLWDDSGRRYLDFIQGWAVNCLGHSPPALIEAIAEQAKRLITPSPAYHNDTSVKLATALTDLSRFDRVFFANSGAEANEGAIKLARKYGSLRKNGAYEIITFEGGFHGRTLATMSASLIGR</sequence>
<dbReference type="InterPro" id="IPR050103">
    <property type="entry name" value="Class-III_PLP-dep_AT"/>
</dbReference>
<dbReference type="EMBL" id="LT670849">
    <property type="protein sequence ID" value="SHN86507.1"/>
    <property type="molecule type" value="Genomic_DNA"/>
</dbReference>
<reference evidence="6" key="1">
    <citation type="submission" date="2016-11" db="EMBL/GenBank/DDBJ databases">
        <authorList>
            <person name="Varghese N."/>
            <person name="Submissions S."/>
        </authorList>
    </citation>
    <scope>NUCLEOTIDE SEQUENCE [LARGE SCALE GENOMIC DNA]</scope>
    <source>
        <strain evidence="6">GAS401</strain>
    </source>
</reference>
<dbReference type="InterPro" id="IPR015424">
    <property type="entry name" value="PyrdxlP-dep_Trfase"/>
</dbReference>
<dbReference type="AlphaFoldDB" id="A0A1M7UUA7"/>
<evidence type="ECO:0000256" key="4">
    <source>
        <dbReference type="ARBA" id="ARBA00022898"/>
    </source>
</evidence>
<keyword evidence="2 5" id="KW-0032">Aminotransferase</keyword>
<evidence type="ECO:0000256" key="2">
    <source>
        <dbReference type="ARBA" id="ARBA00022576"/>
    </source>
</evidence>
<comment type="cofactor">
    <cofactor evidence="1">
        <name>pyridoxal 5'-phosphate</name>
        <dbReference type="ChEBI" id="CHEBI:597326"/>
    </cofactor>
</comment>
<dbReference type="InterPro" id="IPR015421">
    <property type="entry name" value="PyrdxlP-dep_Trfase_major"/>
</dbReference>
<dbReference type="Gene3D" id="3.40.640.10">
    <property type="entry name" value="Type I PLP-dependent aspartate aminotransferase-like (Major domain)"/>
    <property type="match status" value="1"/>
</dbReference>
<keyword evidence="4" id="KW-0663">Pyridoxal phosphate</keyword>
<dbReference type="PANTHER" id="PTHR11986:SF79">
    <property type="entry name" value="ACETYLORNITHINE AMINOTRANSFERASE, MITOCHONDRIAL"/>
    <property type="match status" value="1"/>
</dbReference>
<dbReference type="SUPFAM" id="SSF53383">
    <property type="entry name" value="PLP-dependent transferases"/>
    <property type="match status" value="1"/>
</dbReference>
<dbReference type="PANTHER" id="PTHR11986">
    <property type="entry name" value="AMINOTRANSFERASE CLASS III"/>
    <property type="match status" value="1"/>
</dbReference>
<dbReference type="InterPro" id="IPR015422">
    <property type="entry name" value="PyrdxlP-dep_Trfase_small"/>
</dbReference>
<name>A0A1M7UUA7_9BRAD</name>
<evidence type="ECO:0000256" key="3">
    <source>
        <dbReference type="ARBA" id="ARBA00022679"/>
    </source>
</evidence>
<keyword evidence="3 5" id="KW-0808">Transferase</keyword>
<protein>
    <submittedName>
        <fullName evidence="5">Aminotransferase class-III</fullName>
    </submittedName>
</protein>
<dbReference type="GO" id="GO:0030170">
    <property type="term" value="F:pyridoxal phosphate binding"/>
    <property type="evidence" value="ECO:0007669"/>
    <property type="project" value="InterPro"/>
</dbReference>
<accession>A0A1M7UUA7</accession>